<proteinExistence type="inferred from homology"/>
<dbReference type="AlphaFoldDB" id="A0A1S8WZT8"/>
<evidence type="ECO:0000259" key="9">
    <source>
        <dbReference type="Pfam" id="PF19283"/>
    </source>
</evidence>
<feature type="non-terminal residue" evidence="10">
    <location>
        <position position="1"/>
    </location>
</feature>
<evidence type="ECO:0000256" key="5">
    <source>
        <dbReference type="ARBA" id="ARBA00012917"/>
    </source>
</evidence>
<dbReference type="Gene3D" id="3.40.50.410">
    <property type="entry name" value="von Willebrand factor, type A domain"/>
    <property type="match status" value="1"/>
</dbReference>
<comment type="subunit">
    <text evidence="4">Homotetramer.</text>
</comment>
<dbReference type="EMBL" id="KV892925">
    <property type="protein sequence ID" value="OON19989.1"/>
    <property type="molecule type" value="Genomic_DNA"/>
</dbReference>
<comment type="subcellular location">
    <subcellularLocation>
        <location evidence="2">Cytoplasm</location>
    </subcellularLocation>
</comment>
<dbReference type="InterPro" id="IPR045550">
    <property type="entry name" value="AARE_N"/>
</dbReference>
<dbReference type="Pfam" id="PF00326">
    <property type="entry name" value="Peptidase_S9"/>
    <property type="match status" value="1"/>
</dbReference>
<feature type="domain" description="Acylamino-acid-releasing enzyme N-terminal" evidence="9">
    <location>
        <begin position="501"/>
        <end position="766"/>
    </location>
</feature>
<dbReference type="EC" id="3.4.19.1" evidence="5"/>
<dbReference type="InterPro" id="IPR036465">
    <property type="entry name" value="vWFA_dom_sf"/>
</dbReference>
<comment type="similarity">
    <text evidence="3">Belongs to the peptidase S9C family.</text>
</comment>
<dbReference type="PANTHER" id="PTHR42776">
    <property type="entry name" value="SERINE PEPTIDASE S9 FAMILY MEMBER"/>
    <property type="match status" value="1"/>
</dbReference>
<dbReference type="SUPFAM" id="SSF82171">
    <property type="entry name" value="DPP6 N-terminal domain-like"/>
    <property type="match status" value="1"/>
</dbReference>
<sequence length="1216" mass="134778">IRVSASARPFEILVSGQLCNFARAGPPLFGACDAIVPNPFAKLQLPELVDCAFESCKENREARIIIYVQIRSSSHRDQMSHKRIPVIVVDAHNEVIACHLSHVTQLQVLSYIYRLIGAKRIPFSGIKLLHFDSHPDMGSPALKACEIRQNPHDLVHKTSIEDWIIPMIYAGHVDHVIWLHPHWSNQLCNRRPTCYTVGEDKETKRLGERNLYSWTKGVKMPSLTSSHFLDRLQPIYTHLKGLPLLQKAQILSCIHGDCSSKLSLKAVWENTDVVRLDETVFTQQYSLSVSRDPSILPSICVDFATEPVLTSTSCGFPFMAGNGARVLWDISDRHFSCRAVCLEYKQTPAMVGAPIPTRASFPVSGTFVQIWKGGTLVKSVRLPTDNSKPVHGKIYPAGNVAFYRADWSHDNKRIVYCAEVPGKETQDPHVHGRLHFLMLRVFSGASSFSLFLRLSFFNFFEKVISRPYDELFFFPNLISPILLPFVKQSKPDELGDSPFRYHSDWGEGLTDVRESVICVLDVANENVSCIVSPSLLPGFTPTHPVWCPNDEGLIFLGYALKAYRLGVKYCLQRACQLFFLDFRTQKFHALSEANKAADCPRFSPDGSRLVWLENSVGGPHQQCRSLIGLDWPWIEGKSKPQTLVPVVDSPERPNGFPGLYCGLPEHCWTADSRCLVVSSIWGFDLAPLLIVLPETFDGRLAEIRKIPFINDLGCLEDNGNNPISVDILDVHFDVVAACFSSPVHPPCLAVMHVPETEGGSDTSSWLARYKWQIIPSGALTNNSGSMPPFFSGINYSIIRSSRTSCEALLARPNGSVIKLQNKEADTSQFGEVPLRNSQPRGLIVFPHGGPHSAFTSSWSPMLVGFMASGFACLLVNYRGSLGYGQESLRSLLGNISRCDVEDCVEATHSALTLLEKEFGCQLPAVLFGGSHGGFLVLHLAARHPALYRAAVARNPVSDLITMSSISDIPDWTYAESGLDNGEPWNLGTIPSLSELEVLSKMSPLFHLNCSWSVPLLLLLGAKDVRVPMSQGINFYHKLKALSPSVACEAHVYPQDAHPLESPAADKDVFLRTVNWFYTHLQLSVRGMSGVDYALETFLENEDDELEGSDPLSQSATTGLIFLVDCTPTMLGLGNAGCEPFGLRLALRCCQTVQQNKAINSPWDVISLVFMRTYVYLFGRCERGQQSMAEDFLAYTLGNRKPLNGLSSVALASSCDV</sequence>
<keyword evidence="7" id="KW-0378">Hydrolase</keyword>
<dbReference type="InterPro" id="IPR029058">
    <property type="entry name" value="AB_hydrolase_fold"/>
</dbReference>
<evidence type="ECO:0000256" key="3">
    <source>
        <dbReference type="ARBA" id="ARBA00010040"/>
    </source>
</evidence>
<comment type="catalytic activity">
    <reaction evidence="1">
        <text>Cleavage of an N-acetyl or N-formyl amino acid from the N-terminus of a polypeptide.</text>
        <dbReference type="EC" id="3.4.19.1"/>
    </reaction>
</comment>
<dbReference type="InterPro" id="IPR024131">
    <property type="entry name" value="UPF0489"/>
</dbReference>
<keyword evidence="6" id="KW-0963">Cytoplasm</keyword>
<dbReference type="PANTHER" id="PTHR42776:SF4">
    <property type="entry name" value="ACYLAMINO-ACID-RELEASING ENZYME"/>
    <property type="match status" value="1"/>
</dbReference>
<organism evidence="10 11">
    <name type="scientific">Opisthorchis viverrini</name>
    <name type="common">Southeast Asian liver fluke</name>
    <dbReference type="NCBI Taxonomy" id="6198"/>
    <lineage>
        <taxon>Eukaryota</taxon>
        <taxon>Metazoa</taxon>
        <taxon>Spiralia</taxon>
        <taxon>Lophotrochozoa</taxon>
        <taxon>Platyhelminthes</taxon>
        <taxon>Trematoda</taxon>
        <taxon>Digenea</taxon>
        <taxon>Opisthorchiida</taxon>
        <taxon>Opisthorchiata</taxon>
        <taxon>Opisthorchiidae</taxon>
        <taxon>Opisthorchis</taxon>
    </lineage>
</organism>
<reference evidence="10 11" key="1">
    <citation type="submission" date="2015-03" db="EMBL/GenBank/DDBJ databases">
        <title>Draft genome of the nematode, Opisthorchis viverrini.</title>
        <authorList>
            <person name="Mitreva M."/>
        </authorList>
    </citation>
    <scope>NUCLEOTIDE SEQUENCE [LARGE SCALE GENOMIC DNA]</scope>
    <source>
        <strain evidence="10">Khon Kaen</strain>
    </source>
</reference>
<dbReference type="GO" id="GO:0005737">
    <property type="term" value="C:cytoplasm"/>
    <property type="evidence" value="ECO:0007669"/>
    <property type="project" value="UniProtKB-SubCell"/>
</dbReference>
<gene>
    <name evidence="10" type="ORF">X801_04135</name>
</gene>
<name>A0A1S8WZT8_OPIVI</name>
<evidence type="ECO:0000313" key="10">
    <source>
        <dbReference type="EMBL" id="OON19989.1"/>
    </source>
</evidence>
<evidence type="ECO:0000313" key="11">
    <source>
        <dbReference type="Proteomes" id="UP000243686"/>
    </source>
</evidence>
<keyword evidence="11" id="KW-1185">Reference proteome</keyword>
<dbReference type="Proteomes" id="UP000243686">
    <property type="component" value="Unassembled WGS sequence"/>
</dbReference>
<evidence type="ECO:0000256" key="7">
    <source>
        <dbReference type="ARBA" id="ARBA00022801"/>
    </source>
</evidence>
<evidence type="ECO:0000256" key="4">
    <source>
        <dbReference type="ARBA" id="ARBA00011881"/>
    </source>
</evidence>
<dbReference type="InterPro" id="IPR001375">
    <property type="entry name" value="Peptidase_S9_cat"/>
</dbReference>
<evidence type="ECO:0000259" key="8">
    <source>
        <dbReference type="Pfam" id="PF00326"/>
    </source>
</evidence>
<protein>
    <recommendedName>
        <fullName evidence="5">acylaminoacyl-peptidase</fullName>
        <ecNumber evidence="5">3.4.19.1</ecNumber>
    </recommendedName>
</protein>
<dbReference type="Gene3D" id="3.40.50.1820">
    <property type="entry name" value="alpha/beta hydrolase"/>
    <property type="match status" value="1"/>
</dbReference>
<evidence type="ECO:0000256" key="1">
    <source>
        <dbReference type="ARBA" id="ARBA00000721"/>
    </source>
</evidence>
<feature type="domain" description="Peptidase S9 prolyl oligopeptidase catalytic" evidence="8">
    <location>
        <begin position="866"/>
        <end position="1081"/>
    </location>
</feature>
<accession>A0A1S8WZT8</accession>
<dbReference type="GO" id="GO:0006508">
    <property type="term" value="P:proteolysis"/>
    <property type="evidence" value="ECO:0007669"/>
    <property type="project" value="InterPro"/>
</dbReference>
<dbReference type="Pfam" id="PF12640">
    <property type="entry name" value="UPF0489"/>
    <property type="match status" value="1"/>
</dbReference>
<evidence type="ECO:0000256" key="2">
    <source>
        <dbReference type="ARBA" id="ARBA00004496"/>
    </source>
</evidence>
<dbReference type="GO" id="GO:0004252">
    <property type="term" value="F:serine-type endopeptidase activity"/>
    <property type="evidence" value="ECO:0007669"/>
    <property type="project" value="TreeGrafter"/>
</dbReference>
<dbReference type="SUPFAM" id="SSF53474">
    <property type="entry name" value="alpha/beta-Hydrolases"/>
    <property type="match status" value="1"/>
</dbReference>
<evidence type="ECO:0000256" key="6">
    <source>
        <dbReference type="ARBA" id="ARBA00022490"/>
    </source>
</evidence>
<dbReference type="GO" id="GO:0008242">
    <property type="term" value="F:omega peptidase activity"/>
    <property type="evidence" value="ECO:0007669"/>
    <property type="project" value="UniProtKB-EC"/>
</dbReference>
<dbReference type="Pfam" id="PF19283">
    <property type="entry name" value="APEH_N"/>
    <property type="match status" value="1"/>
</dbReference>